<dbReference type="GO" id="GO:1905762">
    <property type="term" value="F:CCR4-NOT complex binding"/>
    <property type="evidence" value="ECO:0007669"/>
    <property type="project" value="TreeGrafter"/>
</dbReference>
<comment type="caution">
    <text evidence="3">The sequence shown here is derived from an EMBL/GenBank/DDBJ whole genome shotgun (WGS) entry which is preliminary data.</text>
</comment>
<feature type="region of interest" description="Disordered" evidence="1">
    <location>
        <begin position="451"/>
        <end position="505"/>
    </location>
</feature>
<reference evidence="3" key="1">
    <citation type="submission" date="2022-03" db="EMBL/GenBank/DDBJ databases">
        <authorList>
            <person name="Martin C."/>
        </authorList>
    </citation>
    <scope>NUCLEOTIDE SEQUENCE</scope>
</reference>
<proteinExistence type="predicted"/>
<dbReference type="GO" id="GO:0016601">
    <property type="term" value="P:Rac protein signal transduction"/>
    <property type="evidence" value="ECO:0007669"/>
    <property type="project" value="TreeGrafter"/>
</dbReference>
<dbReference type="AlphaFoldDB" id="A0A8S4NH82"/>
<dbReference type="Proteomes" id="UP000749559">
    <property type="component" value="Unassembled WGS sequence"/>
</dbReference>
<sequence>MDNLRKHIPFTSKGSSQSESRSVFHVTTDTFSVMKNCGDVISKYIEMLNQFCSAGSQLAKTFSDVFQNTQFSKSAGQFLDVMSQIEMATGHTTVEEKTNIFQVLEELVLSVDKDPSQSIHSEDSLQSIRSCFSAIVQLHCQFIATSAEMLTSFSNKNTEITCASLTKDAKPSMKDIRSNQHFSKVIHQEDTFSTYNKKDPLMNKKVETVKVKKGNSSFYVDLIDLNDEAGTSKDQLKTDETKLKAHALELDAGTTGFKDGATPDPCANPPLINIQGPEAVISAEAEMVSQDELDNVIDFLSKCHKPPPCMQSIPEDDVPYTNHHFSGNEGVDDMISQQADVPITHRRSSSLVEEILSHNERGPVWPNPIKQRSSFPRDASVQQDYFPSEPSTADLEFSHYLSSIQAMSRGSPGGTCVGNGQYQPWPQSSRYNQWQTQQPLGYEVLTKSWHAGHESSSTSDDQSSNGEASVSTDNVAEKSRRHSSAEGMRDGRTIHPPIGNRHRSLDDLVHDNRSKMWPACDPGMMPGNMNLLERGRHSVNVPALVGQAGLPGGQAALPGGQAGLPRGQAGLLGGQAGLPEGQAGLPGGQAGLPGGHAGLSGGQYQAQLAMQRGDHSPWNKGVFKNSAPYAAFPIPDAGGGVTGQK</sequence>
<dbReference type="PANTHER" id="PTHR15703:SF3">
    <property type="entry name" value="GRANULE ASSOCIATED RAC AND RHOG EFFECTOR PROTEIN 1"/>
    <property type="match status" value="1"/>
</dbReference>
<name>A0A8S4NH82_OWEFU</name>
<dbReference type="PANTHER" id="PTHR15703">
    <property type="entry name" value="RIKEN CDNA 4931406P16 GENE"/>
    <property type="match status" value="1"/>
</dbReference>
<evidence type="ECO:0000256" key="1">
    <source>
        <dbReference type="SAM" id="MobiDB-lite"/>
    </source>
</evidence>
<feature type="domain" description="DUF4745" evidence="2">
    <location>
        <begin position="30"/>
        <end position="147"/>
    </location>
</feature>
<dbReference type="EMBL" id="CAIIXF020000003">
    <property type="protein sequence ID" value="CAH1780243.1"/>
    <property type="molecule type" value="Genomic_DNA"/>
</dbReference>
<evidence type="ECO:0000313" key="3">
    <source>
        <dbReference type="EMBL" id="CAH1780243.1"/>
    </source>
</evidence>
<evidence type="ECO:0000259" key="2">
    <source>
        <dbReference type="Pfam" id="PF15923"/>
    </source>
</evidence>
<feature type="compositionally biased region" description="Low complexity" evidence="1">
    <location>
        <begin position="455"/>
        <end position="464"/>
    </location>
</feature>
<dbReference type="InterPro" id="IPR043385">
    <property type="entry name" value="GARRE1"/>
</dbReference>
<organism evidence="3 4">
    <name type="scientific">Owenia fusiformis</name>
    <name type="common">Polychaete worm</name>
    <dbReference type="NCBI Taxonomy" id="6347"/>
    <lineage>
        <taxon>Eukaryota</taxon>
        <taxon>Metazoa</taxon>
        <taxon>Spiralia</taxon>
        <taxon>Lophotrochozoa</taxon>
        <taxon>Annelida</taxon>
        <taxon>Polychaeta</taxon>
        <taxon>Sedentaria</taxon>
        <taxon>Canalipalpata</taxon>
        <taxon>Sabellida</taxon>
        <taxon>Oweniida</taxon>
        <taxon>Oweniidae</taxon>
        <taxon>Owenia</taxon>
    </lineage>
</organism>
<gene>
    <name evidence="3" type="ORF">OFUS_LOCUS6960</name>
</gene>
<keyword evidence="4" id="KW-1185">Reference proteome</keyword>
<feature type="compositionally biased region" description="Basic and acidic residues" evidence="1">
    <location>
        <begin position="475"/>
        <end position="493"/>
    </location>
</feature>
<feature type="compositionally biased region" description="Polar residues" evidence="1">
    <location>
        <begin position="465"/>
        <end position="474"/>
    </location>
</feature>
<dbReference type="InterPro" id="IPR031813">
    <property type="entry name" value="DUF4745"/>
</dbReference>
<protein>
    <recommendedName>
        <fullName evidence="2">DUF4745 domain-containing protein</fullName>
    </recommendedName>
</protein>
<accession>A0A8S4NH82</accession>
<evidence type="ECO:0000313" key="4">
    <source>
        <dbReference type="Proteomes" id="UP000749559"/>
    </source>
</evidence>
<dbReference type="Pfam" id="PF15923">
    <property type="entry name" value="DUF4745"/>
    <property type="match status" value="1"/>
</dbReference>